<gene>
    <name evidence="1" type="ORF">BV22DRAFT_1030982</name>
</gene>
<dbReference type="Proteomes" id="UP000790709">
    <property type="component" value="Unassembled WGS sequence"/>
</dbReference>
<reference evidence="1" key="1">
    <citation type="journal article" date="2021" name="New Phytol.">
        <title>Evolutionary innovations through gain and loss of genes in the ectomycorrhizal Boletales.</title>
        <authorList>
            <person name="Wu G."/>
            <person name="Miyauchi S."/>
            <person name="Morin E."/>
            <person name="Kuo A."/>
            <person name="Drula E."/>
            <person name="Varga T."/>
            <person name="Kohler A."/>
            <person name="Feng B."/>
            <person name="Cao Y."/>
            <person name="Lipzen A."/>
            <person name="Daum C."/>
            <person name="Hundley H."/>
            <person name="Pangilinan J."/>
            <person name="Johnson J."/>
            <person name="Barry K."/>
            <person name="LaButti K."/>
            <person name="Ng V."/>
            <person name="Ahrendt S."/>
            <person name="Min B."/>
            <person name="Choi I.G."/>
            <person name="Park H."/>
            <person name="Plett J.M."/>
            <person name="Magnuson J."/>
            <person name="Spatafora J.W."/>
            <person name="Nagy L.G."/>
            <person name="Henrissat B."/>
            <person name="Grigoriev I.V."/>
            <person name="Yang Z.L."/>
            <person name="Xu J."/>
            <person name="Martin F.M."/>
        </authorList>
    </citation>
    <scope>NUCLEOTIDE SEQUENCE</scope>
    <source>
        <strain evidence="1">KUC20120723A-06</strain>
    </source>
</reference>
<evidence type="ECO:0000313" key="2">
    <source>
        <dbReference type="Proteomes" id="UP000790709"/>
    </source>
</evidence>
<accession>A0ACB8BQG5</accession>
<dbReference type="EMBL" id="MU266356">
    <property type="protein sequence ID" value="KAH7928161.1"/>
    <property type="molecule type" value="Genomic_DNA"/>
</dbReference>
<proteinExistence type="predicted"/>
<name>A0ACB8BQG5_9AGAM</name>
<protein>
    <submittedName>
        <fullName evidence="1">Tryptophanyl-tRNA synthetase</fullName>
    </submittedName>
</protein>
<organism evidence="1 2">
    <name type="scientific">Leucogyrophana mollusca</name>
    <dbReference type="NCBI Taxonomy" id="85980"/>
    <lineage>
        <taxon>Eukaryota</taxon>
        <taxon>Fungi</taxon>
        <taxon>Dikarya</taxon>
        <taxon>Basidiomycota</taxon>
        <taxon>Agaricomycotina</taxon>
        <taxon>Agaricomycetes</taxon>
        <taxon>Agaricomycetidae</taxon>
        <taxon>Boletales</taxon>
        <taxon>Boletales incertae sedis</taxon>
        <taxon>Leucogyrophana</taxon>
    </lineage>
</organism>
<sequence length="397" mass="44106">MISSKRAPPQLHELFRQHFRSKQTRHINGNGTSFRNFTRSPLVQSESQNALTRSPRVVLSGIQPTGIPHLGNYLGALSNWVKLQKSAEPEDELLFSIVGWHALTLPQNPATLLAARSDMLAVVLATGIDPKRSVLFHQDHNPHHTELCWILNCITPMGKLRRMTTWKSRLAASRNAGSESEIDESLLNAGLFTYPVLQAADVLAYRATHVPVGEDQQQHIELTRDLADIFNRTYKGSSPLFPLPLYVNSPSKRILSLKDPTSKMSKSSPDLQSRILLTDTVTQIKAKIRAAVTDSIQGITYDPISRPGTSNLLTILAACSDSDVTKVAKLYENKGHGHLKNDVADAVEELLKGPRAEFERIRHETAYLSDVAARGAEQARIRSEQTLLEVRRRIGLA</sequence>
<comment type="caution">
    <text evidence="1">The sequence shown here is derived from an EMBL/GenBank/DDBJ whole genome shotgun (WGS) entry which is preliminary data.</text>
</comment>
<evidence type="ECO:0000313" key="1">
    <source>
        <dbReference type="EMBL" id="KAH7928161.1"/>
    </source>
</evidence>
<keyword evidence="2" id="KW-1185">Reference proteome</keyword>